<organism evidence="1">
    <name type="scientific">Siphoviridae sp. ctbgC51</name>
    <dbReference type="NCBI Taxonomy" id="2827901"/>
    <lineage>
        <taxon>Viruses</taxon>
        <taxon>Duplodnaviria</taxon>
        <taxon>Heunggongvirae</taxon>
        <taxon>Uroviricota</taxon>
        <taxon>Caudoviricetes</taxon>
    </lineage>
</organism>
<reference evidence="1" key="1">
    <citation type="journal article" date="2021" name="Proc. Natl. Acad. Sci. U.S.A.">
        <title>A Catalog of Tens of Thousands of Viruses from Human Metagenomes Reveals Hidden Associations with Chronic Diseases.</title>
        <authorList>
            <person name="Tisza M.J."/>
            <person name="Buck C.B."/>
        </authorList>
    </citation>
    <scope>NUCLEOTIDE SEQUENCE</scope>
    <source>
        <strain evidence="1">CtbgC51</strain>
    </source>
</reference>
<dbReference type="EMBL" id="BK032817">
    <property type="protein sequence ID" value="DAF61804.1"/>
    <property type="molecule type" value="Genomic_DNA"/>
</dbReference>
<accession>A0A8S5TES2</accession>
<proteinExistence type="predicted"/>
<evidence type="ECO:0000313" key="1">
    <source>
        <dbReference type="EMBL" id="DAF61804.1"/>
    </source>
</evidence>
<sequence length="144" mass="16398">MIIKSGDYVESLQGNVGVVKTGGKPVPVDGKEQFSFDWEITRPSIRSGDRGFFAGSESDLWLYYRQIGMYHNPFQKEKTTKQRIEPIEFGKIEKARATKVTISTDGDVKTERGEFDILKRTKLTVTDLAVKINEIINYMNAERT</sequence>
<protein>
    <submittedName>
        <fullName evidence="1">Uncharacterized protein</fullName>
    </submittedName>
</protein>
<name>A0A8S5TES2_9CAUD</name>